<organism evidence="2 3">
    <name type="scientific">Candidatus Woesebacteria bacterium RBG_13_36_22</name>
    <dbReference type="NCBI Taxonomy" id="1802478"/>
    <lineage>
        <taxon>Bacteria</taxon>
        <taxon>Candidatus Woeseibacteriota</taxon>
    </lineage>
</organism>
<reference evidence="2 3" key="1">
    <citation type="journal article" date="2016" name="Nat. Commun.">
        <title>Thousands of microbial genomes shed light on interconnected biogeochemical processes in an aquifer system.</title>
        <authorList>
            <person name="Anantharaman K."/>
            <person name="Brown C.T."/>
            <person name="Hug L.A."/>
            <person name="Sharon I."/>
            <person name="Castelle C.J."/>
            <person name="Probst A.J."/>
            <person name="Thomas B.C."/>
            <person name="Singh A."/>
            <person name="Wilkins M.J."/>
            <person name="Karaoz U."/>
            <person name="Brodie E.L."/>
            <person name="Williams K.H."/>
            <person name="Hubbard S.S."/>
            <person name="Banfield J.F."/>
        </authorList>
    </citation>
    <scope>NUCLEOTIDE SEQUENCE [LARGE SCALE GENOMIC DNA]</scope>
</reference>
<accession>A0A1F7X1S6</accession>
<sequence>MLKEYLGIDHTKNGWLETQELSHDFWRNPDSTNLPEEYAKHEDRSAYILKQFRDFDIDPNAKILEIGCNCGRNLNYLEGAGYKNLTGIEINEDAIEFGKNFYKNDNYKVINSPVENIIDGLGNFDLIFTCAVLMHIHPQQADYVFTTMRKIANKIIIIEDTLVNRDYKAIFEQDGLMLIREELTKYFIPCPTKMITQVFVK</sequence>
<dbReference type="CDD" id="cd02440">
    <property type="entry name" value="AdoMet_MTases"/>
    <property type="match status" value="1"/>
</dbReference>
<dbReference type="AlphaFoldDB" id="A0A1F7X1S6"/>
<dbReference type="InterPro" id="IPR029063">
    <property type="entry name" value="SAM-dependent_MTases_sf"/>
</dbReference>
<comment type="caution">
    <text evidence="2">The sequence shown here is derived from an EMBL/GenBank/DDBJ whole genome shotgun (WGS) entry which is preliminary data.</text>
</comment>
<protein>
    <recommendedName>
        <fullName evidence="1">Methyltransferase domain-containing protein</fullName>
    </recommendedName>
</protein>
<gene>
    <name evidence="2" type="ORF">A2Z67_05750</name>
</gene>
<proteinExistence type="predicted"/>
<evidence type="ECO:0000313" key="2">
    <source>
        <dbReference type="EMBL" id="OGM08927.1"/>
    </source>
</evidence>
<dbReference type="Pfam" id="PF13649">
    <property type="entry name" value="Methyltransf_25"/>
    <property type="match status" value="1"/>
</dbReference>
<dbReference type="Gene3D" id="3.40.50.150">
    <property type="entry name" value="Vaccinia Virus protein VP39"/>
    <property type="match status" value="1"/>
</dbReference>
<name>A0A1F7X1S6_9BACT</name>
<dbReference type="Proteomes" id="UP000176939">
    <property type="component" value="Unassembled WGS sequence"/>
</dbReference>
<feature type="domain" description="Methyltransferase" evidence="1">
    <location>
        <begin position="63"/>
        <end position="151"/>
    </location>
</feature>
<dbReference type="EMBL" id="MGFQ01000034">
    <property type="protein sequence ID" value="OGM08927.1"/>
    <property type="molecule type" value="Genomic_DNA"/>
</dbReference>
<evidence type="ECO:0000259" key="1">
    <source>
        <dbReference type="Pfam" id="PF13649"/>
    </source>
</evidence>
<dbReference type="InterPro" id="IPR041698">
    <property type="entry name" value="Methyltransf_25"/>
</dbReference>
<evidence type="ECO:0000313" key="3">
    <source>
        <dbReference type="Proteomes" id="UP000176939"/>
    </source>
</evidence>
<dbReference type="SUPFAM" id="SSF53335">
    <property type="entry name" value="S-adenosyl-L-methionine-dependent methyltransferases"/>
    <property type="match status" value="1"/>
</dbReference>